<evidence type="ECO:0000313" key="1">
    <source>
        <dbReference type="EnsemblMetazoa" id="Aqu2.1.37044_001"/>
    </source>
</evidence>
<protein>
    <submittedName>
        <fullName evidence="1">Uncharacterized protein</fullName>
    </submittedName>
</protein>
<organism evidence="1">
    <name type="scientific">Amphimedon queenslandica</name>
    <name type="common">Sponge</name>
    <dbReference type="NCBI Taxonomy" id="400682"/>
    <lineage>
        <taxon>Eukaryota</taxon>
        <taxon>Metazoa</taxon>
        <taxon>Porifera</taxon>
        <taxon>Demospongiae</taxon>
        <taxon>Heteroscleromorpha</taxon>
        <taxon>Haplosclerida</taxon>
        <taxon>Niphatidae</taxon>
        <taxon>Amphimedon</taxon>
    </lineage>
</organism>
<sequence>MCADCNPYSRNLSDILEHDEVLRLFCTIYTQQQLLCRVPPVSPKGGELYIFDLVEDSTKWDSWKRKFRCDQYRWVNKGVIDAKCSDGTTLKKRSNYIDREGLPRNKGDDPFRRWEFWGYGSSFILHYTGKDSIFNPFAHCGHRKDETARPFIRSGHFIKKKVTEGNSLQTDKQVYREIVNLDRGGPRHCVETPRNSEQLSFQLKFPNRRGDSTDFVSYISIHPRVIVHLLPQPVLESLEQLVKV</sequence>
<reference evidence="1" key="1">
    <citation type="submission" date="2017-05" db="UniProtKB">
        <authorList>
            <consortium name="EnsemblMetazoa"/>
        </authorList>
    </citation>
    <scope>IDENTIFICATION</scope>
</reference>
<dbReference type="EnsemblMetazoa" id="Aqu2.1.37044_001">
    <property type="protein sequence ID" value="Aqu2.1.37044_001"/>
    <property type="gene ID" value="Aqu2.1.37044"/>
</dbReference>
<dbReference type="AlphaFoldDB" id="A0A1X7VBC5"/>
<dbReference type="OrthoDB" id="10067830at2759"/>
<proteinExistence type="predicted"/>
<accession>A0A1X7VBC5</accession>
<dbReference type="InParanoid" id="A0A1X7VBC5"/>
<name>A0A1X7VBC5_AMPQE</name>